<evidence type="ECO:0000313" key="7">
    <source>
        <dbReference type="Proteomes" id="UP000694255"/>
    </source>
</evidence>
<keyword evidence="4" id="KW-0539">Nucleus</keyword>
<evidence type="ECO:0000256" key="3">
    <source>
        <dbReference type="ARBA" id="ARBA00023163"/>
    </source>
</evidence>
<dbReference type="AlphaFoldDB" id="A0A8J5QMX1"/>
<dbReference type="InterPro" id="IPR021858">
    <property type="entry name" value="Fun_TF"/>
</dbReference>
<proteinExistence type="predicted"/>
<comment type="caution">
    <text evidence="6">The sequence shown here is derived from an EMBL/GenBank/DDBJ whole genome shotgun (WGS) entry which is preliminary data.</text>
</comment>
<keyword evidence="2" id="KW-0238">DNA-binding</keyword>
<feature type="region of interest" description="Disordered" evidence="5">
    <location>
        <begin position="535"/>
        <end position="554"/>
    </location>
</feature>
<dbReference type="GeneID" id="73468838"/>
<keyword evidence="1" id="KW-0805">Transcription regulation</keyword>
<dbReference type="Proteomes" id="UP000694255">
    <property type="component" value="Unassembled WGS sequence"/>
</dbReference>
<organism evidence="6 7">
    <name type="scientific">[Candida] subhashii</name>
    <dbReference type="NCBI Taxonomy" id="561895"/>
    <lineage>
        <taxon>Eukaryota</taxon>
        <taxon>Fungi</taxon>
        <taxon>Dikarya</taxon>
        <taxon>Ascomycota</taxon>
        <taxon>Saccharomycotina</taxon>
        <taxon>Pichiomycetes</taxon>
        <taxon>Debaryomycetaceae</taxon>
        <taxon>Spathaspora</taxon>
    </lineage>
</organism>
<dbReference type="Pfam" id="PF11951">
    <property type="entry name" value="Fungal_trans_2"/>
    <property type="match status" value="1"/>
</dbReference>
<keyword evidence="7" id="KW-1185">Reference proteome</keyword>
<dbReference type="PANTHER" id="PTHR31069">
    <property type="entry name" value="OLEATE-ACTIVATED TRANSCRIPTION FACTOR 1-RELATED"/>
    <property type="match status" value="1"/>
</dbReference>
<dbReference type="EMBL" id="JAGSYN010000083">
    <property type="protein sequence ID" value="KAG7664434.1"/>
    <property type="molecule type" value="Genomic_DNA"/>
</dbReference>
<feature type="compositionally biased region" description="Basic and acidic residues" evidence="5">
    <location>
        <begin position="76"/>
        <end position="89"/>
    </location>
</feature>
<name>A0A8J5QMX1_9ASCO</name>
<dbReference type="InterPro" id="IPR050675">
    <property type="entry name" value="OAF3"/>
</dbReference>
<protein>
    <submittedName>
        <fullName evidence="6">ARG83</fullName>
    </submittedName>
</protein>
<dbReference type="GO" id="GO:0003677">
    <property type="term" value="F:DNA binding"/>
    <property type="evidence" value="ECO:0007669"/>
    <property type="project" value="UniProtKB-KW"/>
</dbReference>
<evidence type="ECO:0000256" key="1">
    <source>
        <dbReference type="ARBA" id="ARBA00023015"/>
    </source>
</evidence>
<feature type="compositionally biased region" description="Acidic residues" evidence="5">
    <location>
        <begin position="463"/>
        <end position="482"/>
    </location>
</feature>
<evidence type="ECO:0000256" key="4">
    <source>
        <dbReference type="ARBA" id="ARBA00023242"/>
    </source>
</evidence>
<evidence type="ECO:0000313" key="6">
    <source>
        <dbReference type="EMBL" id="KAG7664434.1"/>
    </source>
</evidence>
<feature type="region of interest" description="Disordered" evidence="5">
    <location>
        <begin position="460"/>
        <end position="496"/>
    </location>
</feature>
<evidence type="ECO:0000256" key="5">
    <source>
        <dbReference type="SAM" id="MobiDB-lite"/>
    </source>
</evidence>
<dbReference type="RefSeq" id="XP_049264666.1">
    <property type="nucleotide sequence ID" value="XM_049405746.1"/>
</dbReference>
<feature type="region of interest" description="Disordered" evidence="5">
    <location>
        <begin position="72"/>
        <end position="122"/>
    </location>
</feature>
<feature type="compositionally biased region" description="Basic and acidic residues" evidence="5">
    <location>
        <begin position="535"/>
        <end position="545"/>
    </location>
</feature>
<feature type="compositionally biased region" description="Polar residues" evidence="5">
    <location>
        <begin position="103"/>
        <end position="114"/>
    </location>
</feature>
<sequence>MISLNTDEDLNNFQRRNVELVKFPPSMYYKTYEELGEKLDELEGITVVSGSICTVGPFSSFKLNESQDPVIIPTDMIKEETTPTPDEKPLRKKPRKSLAISIQEDSPVSSSNIDTIAPSSTPTPPISANIHDSLFSKTSNSWVHYELLDYAKLTILAIKGTDYKFNEQNMLHILYPKFFPNLDSDDWFANAQLVNNKLYKLSKTSLEIFPLFPKLLNEFTSDIFSFNRMIFSYNYFDIHVMPAVKKIIGEFVCYDFTSWDLNKLHHDNQDNQDNQIDPTPDELITDIKLAIIDLVLGLAAFKYSCKYTKSVSNDADKYHVDEYLRISIELRKLSITIINYHLDEYDNNSEILAEISKSEPKYEEYESLLIMALIFQIELDCRLSVFENLELIFAIGDYIIKNKLKHQKLTNFTKFLIQVFKISHIFYESTQAVNIFNYSISKGDEEINYRDLNENYDLISMSDGEDDDEVDDDDDDDDEDDNYGNQKNGRESSSKKLQIKPTINNLVISNTTTEGTAVYEPMSFTVSFNKRKDSTSIVDEPDRRPSMPKSKAPFIPTTNQFQEAIVDINAIYMMYGIPKSLLDLFHEIIHLTNHKNMFRRWKVFPRNFPKICAEIEDRLINWKIADSNWELDSDNNAFHKCLELNILSFHCALIVYYNRLIKDRTKVTEYQQYITQSVQYLEQLIQLSSTATDFKVRPLFWTLLVCGADSLDTTTQKTIQNMWKKTDNYALQSNYWRAKQILYEVWKRRKIGEDLGFMDMVREWDIVLYLG</sequence>
<evidence type="ECO:0000256" key="2">
    <source>
        <dbReference type="ARBA" id="ARBA00023125"/>
    </source>
</evidence>
<accession>A0A8J5QMX1</accession>
<dbReference type="OrthoDB" id="3477330at2759"/>
<keyword evidence="3" id="KW-0804">Transcription</keyword>
<reference evidence="6 7" key="1">
    <citation type="journal article" date="2021" name="DNA Res.">
        <title>Genome analysis of Candida subhashii reveals its hybrid nature and dual mitochondrial genome conformations.</title>
        <authorList>
            <person name="Mixao V."/>
            <person name="Hegedusova E."/>
            <person name="Saus E."/>
            <person name="Pryszcz L.P."/>
            <person name="Cillingova A."/>
            <person name="Nosek J."/>
            <person name="Gabaldon T."/>
        </authorList>
    </citation>
    <scope>NUCLEOTIDE SEQUENCE [LARGE SCALE GENOMIC DNA]</scope>
    <source>
        <strain evidence="6 7">CBS 10753</strain>
    </source>
</reference>
<gene>
    <name evidence="6" type="ORF">J8A68_002037</name>
</gene>
<dbReference type="PANTHER" id="PTHR31069:SF32">
    <property type="entry name" value="ARGININE METABOLISM REGULATION PROTEIN II"/>
    <property type="match status" value="1"/>
</dbReference>